<keyword evidence="5" id="KW-1185">Reference proteome</keyword>
<accession>A0A7X0IEW9</accession>
<comment type="caution">
    <text evidence="4">The sequence shown here is derived from an EMBL/GenBank/DDBJ whole genome shotgun (WGS) entry which is preliminary data.</text>
</comment>
<dbReference type="Proteomes" id="UP000555564">
    <property type="component" value="Unassembled WGS sequence"/>
</dbReference>
<feature type="transmembrane region" description="Helical" evidence="1">
    <location>
        <begin position="191"/>
        <end position="213"/>
    </location>
</feature>
<dbReference type="InterPro" id="IPR007349">
    <property type="entry name" value="DUF418"/>
</dbReference>
<dbReference type="PANTHER" id="PTHR30590:SF2">
    <property type="entry name" value="INNER MEMBRANE PROTEIN"/>
    <property type="match status" value="1"/>
</dbReference>
<feature type="domain" description="Heparan-alpha-glucosaminide N-acetyltransferase catalytic" evidence="3">
    <location>
        <begin position="23"/>
        <end position="170"/>
    </location>
</feature>
<feature type="transmembrane region" description="Helical" evidence="1">
    <location>
        <begin position="344"/>
        <end position="365"/>
    </location>
</feature>
<feature type="transmembrane region" description="Helical" evidence="1">
    <location>
        <begin position="284"/>
        <end position="306"/>
    </location>
</feature>
<feature type="transmembrane region" description="Helical" evidence="1">
    <location>
        <begin position="315"/>
        <end position="338"/>
    </location>
</feature>
<feature type="transmembrane region" description="Helical" evidence="1">
    <location>
        <begin position="73"/>
        <end position="92"/>
    </location>
</feature>
<feature type="domain" description="DUF418" evidence="2">
    <location>
        <begin position="293"/>
        <end position="384"/>
    </location>
</feature>
<sequence length="407" mass="43815">MTLGRVDDAPHAAPAASAAPRDRLLGLDVVRAVAILSMTFVHVWPTGWWTPIHPPAAAVPVLGWLDVTLTNRAMSLFIFCAGVSIALVTGGANPPSGRAMSIARRRLAVRSAVMFPLALALLQYGEVILTLYCFWFVMLIPLTRLRARALFTIAAVCAVIGPVLRFVLLNYVGRWPFPHEGFSLLLHPADLLYFVAGPDTLYASALLIGGMAVGRLDLHRREVRARLTAAGGAVVAASLAMWGLAAGPFGGAATLAAVHPSRPGSGELPWIALFIMRPYRMYDISLPMGASMIGLGMLLIGVFLAVTDTRLGGRLLWPVAAMGSVALTCYVLHFLLIAPFNDPLPYSFAVFAGVTVVLIVAAAAWRRRWRRGPLEWLVHRAMVWAVPGDGAPERAGRGLTWRVPGLR</sequence>
<dbReference type="PANTHER" id="PTHR30590">
    <property type="entry name" value="INNER MEMBRANE PROTEIN"/>
    <property type="match status" value="1"/>
</dbReference>
<feature type="transmembrane region" description="Helical" evidence="1">
    <location>
        <begin position="149"/>
        <end position="171"/>
    </location>
</feature>
<evidence type="ECO:0000313" key="5">
    <source>
        <dbReference type="Proteomes" id="UP000555564"/>
    </source>
</evidence>
<protein>
    <submittedName>
        <fullName evidence="4">Putative membrane protein YeiB</fullName>
    </submittedName>
</protein>
<dbReference type="InterPro" id="IPR052529">
    <property type="entry name" value="Bact_Transport_Assoc"/>
</dbReference>
<keyword evidence="1" id="KW-0472">Membrane</keyword>
<dbReference type="AlphaFoldDB" id="A0A7X0IEW9"/>
<dbReference type="Pfam" id="PF07786">
    <property type="entry name" value="HGSNAT_cat"/>
    <property type="match status" value="1"/>
</dbReference>
<dbReference type="Pfam" id="PF04235">
    <property type="entry name" value="DUF418"/>
    <property type="match status" value="1"/>
</dbReference>
<evidence type="ECO:0000256" key="1">
    <source>
        <dbReference type="SAM" id="Phobius"/>
    </source>
</evidence>
<feature type="transmembrane region" description="Helical" evidence="1">
    <location>
        <begin position="112"/>
        <end position="137"/>
    </location>
</feature>
<evidence type="ECO:0000313" key="4">
    <source>
        <dbReference type="EMBL" id="MBB6473955.1"/>
    </source>
</evidence>
<reference evidence="4 5" key="1">
    <citation type="submission" date="2020-08" db="EMBL/GenBank/DDBJ databases">
        <title>Sequencing the genomes of 1000 actinobacteria strains.</title>
        <authorList>
            <person name="Klenk H.-P."/>
        </authorList>
    </citation>
    <scope>NUCLEOTIDE SEQUENCE [LARGE SCALE GENOMIC DNA]</scope>
    <source>
        <strain evidence="4 5">DSM 44936</strain>
    </source>
</reference>
<gene>
    <name evidence="4" type="ORF">BJ992_003386</name>
</gene>
<evidence type="ECO:0000259" key="3">
    <source>
        <dbReference type="Pfam" id="PF07786"/>
    </source>
</evidence>
<evidence type="ECO:0000259" key="2">
    <source>
        <dbReference type="Pfam" id="PF04235"/>
    </source>
</evidence>
<proteinExistence type="predicted"/>
<dbReference type="InterPro" id="IPR012429">
    <property type="entry name" value="HGSNAT_cat"/>
</dbReference>
<dbReference type="RefSeq" id="WP_184982060.1">
    <property type="nucleotide sequence ID" value="NZ_BAAALO010000078.1"/>
</dbReference>
<keyword evidence="1" id="KW-1133">Transmembrane helix</keyword>
<dbReference type="EMBL" id="JACHIU010000001">
    <property type="protein sequence ID" value="MBB6473955.1"/>
    <property type="molecule type" value="Genomic_DNA"/>
</dbReference>
<feature type="transmembrane region" description="Helical" evidence="1">
    <location>
        <begin position="225"/>
        <end position="245"/>
    </location>
</feature>
<name>A0A7X0IEW9_9ACTN</name>
<organism evidence="4 5">
    <name type="scientific">Sphaerisporangium rubeum</name>
    <dbReference type="NCBI Taxonomy" id="321317"/>
    <lineage>
        <taxon>Bacteria</taxon>
        <taxon>Bacillati</taxon>
        <taxon>Actinomycetota</taxon>
        <taxon>Actinomycetes</taxon>
        <taxon>Streptosporangiales</taxon>
        <taxon>Streptosporangiaceae</taxon>
        <taxon>Sphaerisporangium</taxon>
    </lineage>
</organism>
<keyword evidence="1" id="KW-0812">Transmembrane</keyword>